<accession>A0ABP6R7K1</accession>
<reference evidence="5" key="1">
    <citation type="journal article" date="2019" name="Int. J. Syst. Evol. Microbiol.">
        <title>The Global Catalogue of Microorganisms (GCM) 10K type strain sequencing project: providing services to taxonomists for standard genome sequencing and annotation.</title>
        <authorList>
            <consortium name="The Broad Institute Genomics Platform"/>
            <consortium name="The Broad Institute Genome Sequencing Center for Infectious Disease"/>
            <person name="Wu L."/>
            <person name="Ma J."/>
        </authorList>
    </citation>
    <scope>NUCLEOTIDE SEQUENCE [LARGE SCALE GENOMIC DNA]</scope>
    <source>
        <strain evidence="5">JCM 11483</strain>
    </source>
</reference>
<evidence type="ECO:0000256" key="1">
    <source>
        <dbReference type="ARBA" id="ARBA00023027"/>
    </source>
</evidence>
<keyword evidence="1" id="KW-0520">NAD</keyword>
<dbReference type="InterPro" id="IPR036291">
    <property type="entry name" value="NAD(P)-bd_dom_sf"/>
</dbReference>
<dbReference type="InterPro" id="IPR051317">
    <property type="entry name" value="Gfo/Idh/MocA_oxidoreduct"/>
</dbReference>
<dbReference type="EMBL" id="BAAAYG010000002">
    <property type="protein sequence ID" value="GAA3280153.1"/>
    <property type="molecule type" value="Genomic_DNA"/>
</dbReference>
<name>A0ABP6R7K1_9MICC</name>
<dbReference type="SUPFAM" id="SSF55347">
    <property type="entry name" value="Glyceraldehyde-3-phosphate dehydrogenase-like, C-terminal domain"/>
    <property type="match status" value="1"/>
</dbReference>
<dbReference type="Pfam" id="PF22725">
    <property type="entry name" value="GFO_IDH_MocA_C3"/>
    <property type="match status" value="1"/>
</dbReference>
<evidence type="ECO:0000313" key="5">
    <source>
        <dbReference type="Proteomes" id="UP001501736"/>
    </source>
</evidence>
<dbReference type="InterPro" id="IPR000683">
    <property type="entry name" value="Gfo/Idh/MocA-like_OxRdtase_N"/>
</dbReference>
<dbReference type="Gene3D" id="3.40.50.720">
    <property type="entry name" value="NAD(P)-binding Rossmann-like Domain"/>
    <property type="match status" value="1"/>
</dbReference>
<keyword evidence="5" id="KW-1185">Reference proteome</keyword>
<evidence type="ECO:0000313" key="4">
    <source>
        <dbReference type="EMBL" id="GAA3280153.1"/>
    </source>
</evidence>
<dbReference type="Gene3D" id="3.30.360.10">
    <property type="entry name" value="Dihydrodipicolinate Reductase, domain 2"/>
    <property type="match status" value="1"/>
</dbReference>
<evidence type="ECO:0000259" key="3">
    <source>
        <dbReference type="Pfam" id="PF22725"/>
    </source>
</evidence>
<sequence length="355" mass="36645">MQKLTVGIVGGGFMGRVHSHAARAAGAEVVGVTSSSPERSAAAAGQLGTAAVDDVAELVEQVDVVHVCSPNASHAGHVRTALEAGRHVVCEKPLALDAAEAEDLAARAADAGVVAAVPFIYRFHPMARQAAAHVAAGELGRLLTVRGSYLQDWMLDPEAGNWRVDPQAAGRSRAFGDVGSHLADLLEFLSGDRIVRLAAATTIAHPRRGGVEVTTEDAAALTVQLRSGAVGSLMVSQVDAGRKNALTLELAGTETSVVFDQEHPDELWIGGVEASRTVTRDAAALAADAARLNLVPAGHPMGYLDAFTAFARDVYAAVDGETPHGLPSFADGARANAVIDAVVSSAEHGGWVDLD</sequence>
<evidence type="ECO:0000259" key="2">
    <source>
        <dbReference type="Pfam" id="PF01408"/>
    </source>
</evidence>
<protein>
    <submittedName>
        <fullName evidence="4">Gfo/Idh/MocA family oxidoreductase</fullName>
    </submittedName>
</protein>
<dbReference type="RefSeq" id="WP_344717619.1">
    <property type="nucleotide sequence ID" value="NZ_BAAAYG010000002.1"/>
</dbReference>
<feature type="domain" description="Gfo/Idh/MocA-like oxidoreductase N-terminal" evidence="2">
    <location>
        <begin position="5"/>
        <end position="117"/>
    </location>
</feature>
<dbReference type="Proteomes" id="UP001501736">
    <property type="component" value="Unassembled WGS sequence"/>
</dbReference>
<dbReference type="Pfam" id="PF01408">
    <property type="entry name" value="GFO_IDH_MocA"/>
    <property type="match status" value="1"/>
</dbReference>
<dbReference type="PANTHER" id="PTHR43708">
    <property type="entry name" value="CONSERVED EXPRESSED OXIDOREDUCTASE (EUROFUNG)"/>
    <property type="match status" value="1"/>
</dbReference>
<comment type="caution">
    <text evidence="4">The sequence shown here is derived from an EMBL/GenBank/DDBJ whole genome shotgun (WGS) entry which is preliminary data.</text>
</comment>
<dbReference type="PANTHER" id="PTHR43708:SF3">
    <property type="entry name" value="OXIDOREDUCTASE"/>
    <property type="match status" value="1"/>
</dbReference>
<gene>
    <name evidence="4" type="ORF">GCM10020260_04040</name>
</gene>
<organism evidence="4 5">
    <name type="scientific">Nesterenkonia halobia</name>
    <dbReference type="NCBI Taxonomy" id="37922"/>
    <lineage>
        <taxon>Bacteria</taxon>
        <taxon>Bacillati</taxon>
        <taxon>Actinomycetota</taxon>
        <taxon>Actinomycetes</taxon>
        <taxon>Micrococcales</taxon>
        <taxon>Micrococcaceae</taxon>
        <taxon>Nesterenkonia</taxon>
    </lineage>
</organism>
<dbReference type="InterPro" id="IPR055170">
    <property type="entry name" value="GFO_IDH_MocA-like_dom"/>
</dbReference>
<dbReference type="SUPFAM" id="SSF51735">
    <property type="entry name" value="NAD(P)-binding Rossmann-fold domains"/>
    <property type="match status" value="1"/>
</dbReference>
<proteinExistence type="predicted"/>
<feature type="domain" description="GFO/IDH/MocA-like oxidoreductase" evidence="3">
    <location>
        <begin position="128"/>
        <end position="257"/>
    </location>
</feature>